<feature type="domain" description="tRNase Z endonuclease" evidence="12">
    <location>
        <begin position="8"/>
        <end position="65"/>
    </location>
</feature>
<accession>F0ZER9</accession>
<evidence type="ECO:0000256" key="2">
    <source>
        <dbReference type="ARBA" id="ARBA00001947"/>
    </source>
</evidence>
<dbReference type="GeneID" id="10499544"/>
<dbReference type="AlphaFoldDB" id="F0ZER9"/>
<dbReference type="Gene3D" id="3.60.15.10">
    <property type="entry name" value="Ribonuclease Z/Hydroxyacylglutathione hydrolase-like"/>
    <property type="match status" value="3"/>
</dbReference>
<reference evidence="14" key="1">
    <citation type="journal article" date="2011" name="Genome Biol.">
        <title>Comparative genomics of the social amoebae Dictyostelium discoideum and Dictyostelium purpureum.</title>
        <authorList>
            <consortium name="US DOE Joint Genome Institute (JGI-PGF)"/>
            <person name="Sucgang R."/>
            <person name="Kuo A."/>
            <person name="Tian X."/>
            <person name="Salerno W."/>
            <person name="Parikh A."/>
            <person name="Feasley C.L."/>
            <person name="Dalin E."/>
            <person name="Tu H."/>
            <person name="Huang E."/>
            <person name="Barry K."/>
            <person name="Lindquist E."/>
            <person name="Shapiro H."/>
            <person name="Bruce D."/>
            <person name="Schmutz J."/>
            <person name="Salamov A."/>
            <person name="Fey P."/>
            <person name="Gaudet P."/>
            <person name="Anjard C."/>
            <person name="Babu M.M."/>
            <person name="Basu S."/>
            <person name="Bushmanova Y."/>
            <person name="van der Wel H."/>
            <person name="Katoh-Kurasawa M."/>
            <person name="Dinh C."/>
            <person name="Coutinho P.M."/>
            <person name="Saito T."/>
            <person name="Elias M."/>
            <person name="Schaap P."/>
            <person name="Kay R.R."/>
            <person name="Henrissat B."/>
            <person name="Eichinger L."/>
            <person name="Rivero F."/>
            <person name="Putnam N.H."/>
            <person name="West C.M."/>
            <person name="Loomis W.F."/>
            <person name="Chisholm R.L."/>
            <person name="Shaulsky G."/>
            <person name="Strassmann J.E."/>
            <person name="Queller D.C."/>
            <person name="Kuspa A."/>
            <person name="Grigoriev I.V."/>
        </authorList>
    </citation>
    <scope>NUCLEOTIDE SEQUENCE [LARGE SCALE GENOMIC DNA]</scope>
    <source>
        <strain evidence="14">QSDP1</strain>
    </source>
</reference>
<organism evidence="13 14">
    <name type="scientific">Dictyostelium purpureum</name>
    <name type="common">Slime mold</name>
    <dbReference type="NCBI Taxonomy" id="5786"/>
    <lineage>
        <taxon>Eukaryota</taxon>
        <taxon>Amoebozoa</taxon>
        <taxon>Evosea</taxon>
        <taxon>Eumycetozoa</taxon>
        <taxon>Dictyostelia</taxon>
        <taxon>Dictyosteliales</taxon>
        <taxon>Dictyosteliaceae</taxon>
        <taxon>Dictyostelium</taxon>
    </lineage>
</organism>
<dbReference type="FunFam" id="3.60.15.10:FF:000080">
    <property type="entry name" value="Ribonuclease Z, mitochondrial"/>
    <property type="match status" value="1"/>
</dbReference>
<evidence type="ECO:0000256" key="1">
    <source>
        <dbReference type="ARBA" id="ARBA00000402"/>
    </source>
</evidence>
<dbReference type="InParanoid" id="F0ZER9"/>
<dbReference type="PANTHER" id="PTHR12553:SF63">
    <property type="entry name" value="RIBONUCLEASE Z"/>
    <property type="match status" value="1"/>
</dbReference>
<evidence type="ECO:0000256" key="10">
    <source>
        <dbReference type="ARBA" id="ARBA00022833"/>
    </source>
</evidence>
<dbReference type="FunCoup" id="F0ZER9">
    <property type="interactions" value="785"/>
</dbReference>
<evidence type="ECO:0000256" key="4">
    <source>
        <dbReference type="ARBA" id="ARBA00012477"/>
    </source>
</evidence>
<keyword evidence="5" id="KW-0819">tRNA processing</keyword>
<dbReference type="eggNOG" id="KOG2121">
    <property type="taxonomic scope" value="Eukaryota"/>
</dbReference>
<evidence type="ECO:0000313" key="14">
    <source>
        <dbReference type="Proteomes" id="UP000001064"/>
    </source>
</evidence>
<dbReference type="Proteomes" id="UP000001064">
    <property type="component" value="Unassembled WGS sequence"/>
</dbReference>
<name>F0ZER9_DICPU</name>
<dbReference type="VEuPathDB" id="AmoebaDB:DICPUDRAFT_94050"/>
<keyword evidence="9" id="KW-0378">Hydrolase</keyword>
<dbReference type="InterPro" id="IPR047151">
    <property type="entry name" value="RNZ2-like"/>
</dbReference>
<dbReference type="EC" id="3.1.26.11" evidence="4"/>
<dbReference type="FunFam" id="3.60.15.10:FF:000068">
    <property type="entry name" value="Ribonuclease Z, mitochondrial"/>
    <property type="match status" value="1"/>
</dbReference>
<dbReference type="STRING" id="5786.F0ZER9"/>
<keyword evidence="8" id="KW-0255">Endonuclease</keyword>
<feature type="domain" description="Metallo-beta-lactamase" evidence="11">
    <location>
        <begin position="462"/>
        <end position="663"/>
    </location>
</feature>
<dbReference type="InterPro" id="IPR001279">
    <property type="entry name" value="Metallo-B-lactamas"/>
</dbReference>
<evidence type="ECO:0000313" key="13">
    <source>
        <dbReference type="EMBL" id="EGC37574.1"/>
    </source>
</evidence>
<evidence type="ECO:0000256" key="5">
    <source>
        <dbReference type="ARBA" id="ARBA00022694"/>
    </source>
</evidence>
<comment type="cofactor">
    <cofactor evidence="2">
        <name>Zn(2+)</name>
        <dbReference type="ChEBI" id="CHEBI:29105"/>
    </cofactor>
</comment>
<evidence type="ECO:0000259" key="12">
    <source>
        <dbReference type="Pfam" id="PF13691"/>
    </source>
</evidence>
<dbReference type="GO" id="GO:0005739">
    <property type="term" value="C:mitochondrion"/>
    <property type="evidence" value="ECO:0000318"/>
    <property type="project" value="GO_Central"/>
</dbReference>
<keyword evidence="7" id="KW-0479">Metal-binding</keyword>
<dbReference type="RefSeq" id="XP_003285900.1">
    <property type="nucleotide sequence ID" value="XM_003285852.1"/>
</dbReference>
<keyword evidence="14" id="KW-1185">Reference proteome</keyword>
<comment type="catalytic activity">
    <reaction evidence="1">
        <text>Endonucleolytic cleavage of RNA, removing extra 3' nucleotides from tRNA precursor, generating 3' termini of tRNAs. A 3'-hydroxy group is left at the tRNA terminus and a 5'-phosphoryl group is left at the trailer molecule.</text>
        <dbReference type="EC" id="3.1.26.11"/>
    </reaction>
</comment>
<proteinExistence type="inferred from homology"/>
<evidence type="ECO:0000256" key="8">
    <source>
        <dbReference type="ARBA" id="ARBA00022759"/>
    </source>
</evidence>
<evidence type="ECO:0000256" key="3">
    <source>
        <dbReference type="ARBA" id="ARBA00007823"/>
    </source>
</evidence>
<dbReference type="Pfam" id="PF13691">
    <property type="entry name" value="Lactamase_B_4"/>
    <property type="match status" value="1"/>
</dbReference>
<dbReference type="OMA" id="TLFRDEM"/>
<sequence length="799" mass="90980">MKSFFEITGENGDTPTTSYLFSDSDRYFFDCGEGFQRFIKGRPNITLGKVKSIFITTLSWDCIGGIIGLFLTLLEYNVKIRVYGPKGLHKLLTASRDFQFGLNIEVYEINTHLVQVLRDELFIFHTLPIYKNQEQLEKSTVDESSQPEMVYYGKKPNFNQKKESYENSPIVCYIAQTKDFKGKFLPDRAVALGVPKGRAFKDLQDGNSVANKDGVMISPDQVMEPSVKGSKVAVIRCPSEEYFNGLFSHQHLFVDILVINHIVPYSVLKNQRYIEFMEGISRQNNNKVKHVIVNNDNCERSPGCLSSDLQISKLCKFIPNLFPNTADERIVKPIEFLSSNQTLNNNNVLPCKDATHIQLGPPQFAGNYEFLPMFNSSSVAAAASSVNEENDFVDNGKSMEDFINTEKGQEFKTQLDKQILQLESNPNKCCHPKILFTGTGSAIPSKYRNVTGNFITLKDGKNLLLDAGESTFGQLYRFFGPNKLKKELINLRMIWLSHLHADHHLGIPNLIEKREQFAKELGVEIQPIYIIGPEPLIKWVTELSSILPMKFVGIAIGKDCPDLYKVSKELDIKTFSMVPVIHCNQAFGCVIEWNDGFKMSYSGDTRPCKFLSEMGKGSSVLIHEATFEDEKQNDAVSKRHSTVGEALQVSRDMNCSFSLLTHFSQRYPNLKMGTYQDSNYGLAIDLLQIAPYQYPLVYQMIEPFSLLFEDEAQKKLDRKQQLQMTNQQPIKKFKTSKPVDEEEAAEKESKRLERYQNKYKNVETNIPAFIYNITSTSLSTVENTFDDLSNDDQFYDDDF</sequence>
<dbReference type="InterPro" id="IPR027794">
    <property type="entry name" value="tRNase_Z_dom"/>
</dbReference>
<dbReference type="GO" id="GO:1990180">
    <property type="term" value="P:mitochondrial tRNA 3'-end processing"/>
    <property type="evidence" value="ECO:0000318"/>
    <property type="project" value="GO_Central"/>
</dbReference>
<dbReference type="EMBL" id="GL870996">
    <property type="protein sequence ID" value="EGC37574.1"/>
    <property type="molecule type" value="Genomic_DNA"/>
</dbReference>
<keyword evidence="10" id="KW-0862">Zinc</keyword>
<evidence type="ECO:0000256" key="7">
    <source>
        <dbReference type="ARBA" id="ARBA00022723"/>
    </source>
</evidence>
<dbReference type="SUPFAM" id="SSF56281">
    <property type="entry name" value="Metallo-hydrolase/oxidoreductase"/>
    <property type="match status" value="2"/>
</dbReference>
<comment type="similarity">
    <text evidence="3">Belongs to the RNase Z family.</text>
</comment>
<dbReference type="Pfam" id="PF12706">
    <property type="entry name" value="Lactamase_B_2"/>
    <property type="match status" value="1"/>
</dbReference>
<dbReference type="OrthoDB" id="527344at2759"/>
<dbReference type="GO" id="GO:0042781">
    <property type="term" value="F:3'-tRNA processing endoribonuclease activity"/>
    <property type="evidence" value="ECO:0000318"/>
    <property type="project" value="GO_Central"/>
</dbReference>
<evidence type="ECO:0000259" key="11">
    <source>
        <dbReference type="Pfam" id="PF12706"/>
    </source>
</evidence>
<keyword evidence="6" id="KW-0540">Nuclease</keyword>
<dbReference type="GO" id="GO:0046872">
    <property type="term" value="F:metal ion binding"/>
    <property type="evidence" value="ECO:0007669"/>
    <property type="project" value="UniProtKB-KW"/>
</dbReference>
<protein>
    <recommendedName>
        <fullName evidence="4">ribonuclease Z</fullName>
        <ecNumber evidence="4">3.1.26.11</ecNumber>
    </recommendedName>
</protein>
<evidence type="ECO:0000256" key="9">
    <source>
        <dbReference type="ARBA" id="ARBA00022801"/>
    </source>
</evidence>
<dbReference type="KEGG" id="dpp:DICPUDRAFT_94050"/>
<dbReference type="CDD" id="cd07718">
    <property type="entry name" value="RNaseZ_ELAC1_ELAC2-C-term-like_MBL-fold"/>
    <property type="match status" value="1"/>
</dbReference>
<evidence type="ECO:0000256" key="6">
    <source>
        <dbReference type="ARBA" id="ARBA00022722"/>
    </source>
</evidence>
<dbReference type="PANTHER" id="PTHR12553">
    <property type="entry name" value="ZINC PHOSPHODIESTERASE ELAC PROTEIN 2"/>
    <property type="match status" value="1"/>
</dbReference>
<dbReference type="InterPro" id="IPR036866">
    <property type="entry name" value="RibonucZ/Hydroxyglut_hydro"/>
</dbReference>
<gene>
    <name evidence="13" type="ORF">DICPUDRAFT_94050</name>
</gene>